<keyword evidence="5" id="KW-1185">Reference proteome</keyword>
<sequence length="415" mass="45052">MWRQGARAGWRRFRCSTAARHRPEDAGDWAFSPEWWEPESGGVTVFREQSGHGNGVVSVIAHHSSRPTSDQWPEIERGLQRRYAKIHPESDPGGEFRILGYQWRVLRFNDNTRQSTTKVVSAYRKSDPGSLYLMQEPNCLAVPYLKSMLSAGLSTLTSLGFDLLGAVSGSKVMRVLCIGHGGGTLPLFLASKFQGAVVHVVEIDPVVVTASIQAMGFPACAVEDLAGGGSFRLIDSPNQDLWREVPGRLSLFISDADDFLLAGGEPYDLVAVDAYDGDDVFPNKLWDPDGAFLRSLSGRLHPDHGTVVVNLHADSDVFSGEGGDGAAAFAGGILPMGRYVSQVCRAYRSRVGMAFKVSVPWLCNISLVACRRRGGSPARNALVGSLIAGGDRVELALDLPFPCVEYLKRGFALID</sequence>
<dbReference type="SUPFAM" id="SSF53335">
    <property type="entry name" value="S-adenosyl-L-methionine-dependent methyltransferases"/>
    <property type="match status" value="1"/>
</dbReference>
<comment type="similarity">
    <text evidence="1">Belongs to the methyltransferase superfamily.</text>
</comment>
<proteinExistence type="inferred from homology"/>
<dbReference type="GO" id="GO:0032259">
    <property type="term" value="P:methylation"/>
    <property type="evidence" value="ECO:0007669"/>
    <property type="project" value="UniProtKB-KW"/>
</dbReference>
<dbReference type="OrthoDB" id="411785at2759"/>
<evidence type="ECO:0000313" key="4">
    <source>
        <dbReference type="EMBL" id="CAA7390576.1"/>
    </source>
</evidence>
<protein>
    <submittedName>
        <fullName evidence="4">Uncharacterized protein</fullName>
    </submittedName>
</protein>
<keyword evidence="2" id="KW-0489">Methyltransferase</keyword>
<evidence type="ECO:0000256" key="2">
    <source>
        <dbReference type="ARBA" id="ARBA00022603"/>
    </source>
</evidence>
<dbReference type="GO" id="GO:0008168">
    <property type="term" value="F:methyltransferase activity"/>
    <property type="evidence" value="ECO:0007669"/>
    <property type="project" value="UniProtKB-KW"/>
</dbReference>
<organism evidence="4 5">
    <name type="scientific">Spirodela intermedia</name>
    <name type="common">Intermediate duckweed</name>
    <dbReference type="NCBI Taxonomy" id="51605"/>
    <lineage>
        <taxon>Eukaryota</taxon>
        <taxon>Viridiplantae</taxon>
        <taxon>Streptophyta</taxon>
        <taxon>Embryophyta</taxon>
        <taxon>Tracheophyta</taxon>
        <taxon>Spermatophyta</taxon>
        <taxon>Magnoliopsida</taxon>
        <taxon>Liliopsida</taxon>
        <taxon>Araceae</taxon>
        <taxon>Lemnoideae</taxon>
        <taxon>Spirodela</taxon>
    </lineage>
</organism>
<name>A0A7I8K2M8_SPIIN</name>
<reference evidence="4" key="1">
    <citation type="submission" date="2020-02" db="EMBL/GenBank/DDBJ databases">
        <authorList>
            <person name="Scholz U."/>
            <person name="Mascher M."/>
            <person name="Fiebig A."/>
        </authorList>
    </citation>
    <scope>NUCLEOTIDE SEQUENCE</scope>
</reference>
<dbReference type="Proteomes" id="UP000663760">
    <property type="component" value="Chromosome 2"/>
</dbReference>
<evidence type="ECO:0000256" key="1">
    <source>
        <dbReference type="ARBA" id="ARBA00008361"/>
    </source>
</evidence>
<dbReference type="Gene3D" id="3.40.50.150">
    <property type="entry name" value="Vaccinia Virus protein VP39"/>
    <property type="match status" value="1"/>
</dbReference>
<dbReference type="InterPro" id="IPR029063">
    <property type="entry name" value="SAM-dependent_MTases_sf"/>
</dbReference>
<keyword evidence="3" id="KW-0808">Transferase</keyword>
<dbReference type="AlphaFoldDB" id="A0A7I8K2M8"/>
<evidence type="ECO:0000256" key="3">
    <source>
        <dbReference type="ARBA" id="ARBA00022679"/>
    </source>
</evidence>
<dbReference type="PANTHER" id="PTHR12176">
    <property type="entry name" value="SAM-DEPENDENT METHYLTRANSFERASE SUPERFAMILY PROTEIN"/>
    <property type="match status" value="1"/>
</dbReference>
<accession>A0A7I8K2M8</accession>
<evidence type="ECO:0000313" key="5">
    <source>
        <dbReference type="Proteomes" id="UP000663760"/>
    </source>
</evidence>
<dbReference type="PANTHER" id="PTHR12176:SF56">
    <property type="entry name" value="OS04G0510700 PROTEIN"/>
    <property type="match status" value="1"/>
</dbReference>
<gene>
    <name evidence="4" type="ORF">SI8410_02002038</name>
</gene>
<dbReference type="EMBL" id="LR746265">
    <property type="protein sequence ID" value="CAA7390576.1"/>
    <property type="molecule type" value="Genomic_DNA"/>
</dbReference>
<dbReference type="InterPro" id="IPR051419">
    <property type="entry name" value="Lys/N-term_MeTrsfase_sf"/>
</dbReference>